<keyword evidence="4" id="KW-1185">Reference proteome</keyword>
<dbReference type="SUPFAM" id="SSF49344">
    <property type="entry name" value="CBD9-like"/>
    <property type="match status" value="1"/>
</dbReference>
<dbReference type="Proteomes" id="UP000247612">
    <property type="component" value="Unassembled WGS sequence"/>
</dbReference>
<evidence type="ECO:0000313" key="4">
    <source>
        <dbReference type="Proteomes" id="UP000247612"/>
    </source>
</evidence>
<dbReference type="EMBL" id="QJKH01000003">
    <property type="protein sequence ID" value="PXX80432.1"/>
    <property type="molecule type" value="Genomic_DNA"/>
</dbReference>
<comment type="caution">
    <text evidence="3">The sequence shown here is derived from an EMBL/GenBank/DDBJ whole genome shotgun (WGS) entry which is preliminary data.</text>
</comment>
<feature type="signal peptide" evidence="1">
    <location>
        <begin position="1"/>
        <end position="27"/>
    </location>
</feature>
<dbReference type="CDD" id="cd09620">
    <property type="entry name" value="CBM9_like_3"/>
    <property type="match status" value="1"/>
</dbReference>
<feature type="domain" description="Carbohydrate-binding" evidence="2">
    <location>
        <begin position="59"/>
        <end position="259"/>
    </location>
</feature>
<dbReference type="InterPro" id="IPR010502">
    <property type="entry name" value="Carb-bd_dom_fam9"/>
</dbReference>
<dbReference type="Pfam" id="PF06452">
    <property type="entry name" value="CBM9_1"/>
    <property type="match status" value="1"/>
</dbReference>
<accession>A0A318KV48</accession>
<dbReference type="RefSeq" id="WP_022938456.1">
    <property type="nucleotide sequence ID" value="NZ_CABKRQ010000005.1"/>
</dbReference>
<reference evidence="3 4" key="1">
    <citation type="submission" date="2018-05" db="EMBL/GenBank/DDBJ databases">
        <title>Genomic Encyclopedia of Type Strains, Phase IV (KMG-IV): sequencing the most valuable type-strain genomes for metagenomic binning, comparative biology and taxonomic classification.</title>
        <authorList>
            <person name="Goeker M."/>
        </authorList>
    </citation>
    <scope>NUCLEOTIDE SEQUENCE [LARGE SCALE GENOMIC DNA]</scope>
    <source>
        <strain evidence="3 4">JC118</strain>
    </source>
</reference>
<dbReference type="Gene3D" id="2.60.40.1190">
    <property type="match status" value="1"/>
</dbReference>
<organism evidence="3 4">
    <name type="scientific">Dielma fastidiosa</name>
    <dbReference type="NCBI Taxonomy" id="1034346"/>
    <lineage>
        <taxon>Bacteria</taxon>
        <taxon>Bacillati</taxon>
        <taxon>Bacillota</taxon>
        <taxon>Erysipelotrichia</taxon>
        <taxon>Erysipelotrichales</taxon>
        <taxon>Erysipelotrichaceae</taxon>
        <taxon>Dielma</taxon>
    </lineage>
</organism>
<dbReference type="GO" id="GO:0016052">
    <property type="term" value="P:carbohydrate catabolic process"/>
    <property type="evidence" value="ECO:0007669"/>
    <property type="project" value="InterPro"/>
</dbReference>
<gene>
    <name evidence="3" type="ORF">DES51_10323</name>
</gene>
<dbReference type="STRING" id="1034346.GCA_000313565_02154"/>
<keyword evidence="1" id="KW-0732">Signal</keyword>
<protein>
    <submittedName>
        <fullName evidence="3">Carbohydrate binding protein with CBM9 domain</fullName>
    </submittedName>
</protein>
<sequence>MKANKFGLVLTAAALCISAVGVMNIQAADEDKNPVTVVAYNQAETAHYDVVKRDAKATINGKLDEKVWESVPSISGSFHYPWEAVEAPYTEFKAYHDGVNFYFSFVVKDTQVLAEATWKGESTVDNEDRVELFFANGPVDKPNNGMQPYYAIEADPKGRVHDYSTVYYRNMDSEWNMEGLQTAAKIVDDGYVVEGLIPLKTLNDLKLINENNVMRTGIYRAEFSKPRGAKDITMQWISWVDPKTAEPDYHVDSSFGELRFLQ</sequence>
<dbReference type="OrthoDB" id="9801646at2"/>
<evidence type="ECO:0000259" key="2">
    <source>
        <dbReference type="Pfam" id="PF06452"/>
    </source>
</evidence>
<proteinExistence type="predicted"/>
<evidence type="ECO:0000313" key="3">
    <source>
        <dbReference type="EMBL" id="PXX80432.1"/>
    </source>
</evidence>
<evidence type="ECO:0000256" key="1">
    <source>
        <dbReference type="SAM" id="SignalP"/>
    </source>
</evidence>
<feature type="chain" id="PRO_5016346299" evidence="1">
    <location>
        <begin position="28"/>
        <end position="262"/>
    </location>
</feature>
<name>A0A318KV48_9FIRM</name>
<dbReference type="GO" id="GO:0030246">
    <property type="term" value="F:carbohydrate binding"/>
    <property type="evidence" value="ECO:0007669"/>
    <property type="project" value="InterPro"/>
</dbReference>
<dbReference type="AlphaFoldDB" id="A0A318KV48"/>
<dbReference type="GO" id="GO:0004553">
    <property type="term" value="F:hydrolase activity, hydrolyzing O-glycosyl compounds"/>
    <property type="evidence" value="ECO:0007669"/>
    <property type="project" value="InterPro"/>
</dbReference>